<dbReference type="EMBL" id="JAPZBQ010000005">
    <property type="protein sequence ID" value="KAJ5328898.1"/>
    <property type="molecule type" value="Genomic_DNA"/>
</dbReference>
<accession>A0A9W9QBA9</accession>
<organism evidence="2 3">
    <name type="scientific">Penicillium brevicompactum</name>
    <dbReference type="NCBI Taxonomy" id="5074"/>
    <lineage>
        <taxon>Eukaryota</taxon>
        <taxon>Fungi</taxon>
        <taxon>Dikarya</taxon>
        <taxon>Ascomycota</taxon>
        <taxon>Pezizomycotina</taxon>
        <taxon>Eurotiomycetes</taxon>
        <taxon>Eurotiomycetidae</taxon>
        <taxon>Eurotiales</taxon>
        <taxon>Aspergillaceae</taxon>
        <taxon>Penicillium</taxon>
    </lineage>
</organism>
<dbReference type="AlphaFoldDB" id="A0A9W9QBA9"/>
<sequence length="238" mass="27521">MSSLTAFNLDASPRPTRTQADKLPPYKELIIPNIKRLSTAKDIYLWGNCIEISLCARHLNCLISDTLPRPTTDHPGYQNWLNWSRLISKWLVRNVDPKFTPHFQNIQAQLQYADTTYKEILGLKIPKTDQEDRMTKALIQLWNTRRHKYSGIDDYVDAWRNQVVVCQGLTVGFDYLSATKIMLHEMEGDSPVLAKFIRFQLENPSQPSDARLPMTYEEFDRLVRGIIGAVKKDNLRPS</sequence>
<gene>
    <name evidence="2" type="ORF">N7452_009288</name>
</gene>
<evidence type="ECO:0000256" key="1">
    <source>
        <dbReference type="SAM" id="MobiDB-lite"/>
    </source>
</evidence>
<proteinExistence type="predicted"/>
<reference evidence="2" key="1">
    <citation type="submission" date="2022-12" db="EMBL/GenBank/DDBJ databases">
        <authorList>
            <person name="Petersen C."/>
        </authorList>
    </citation>
    <scope>NUCLEOTIDE SEQUENCE</scope>
    <source>
        <strain evidence="2">IBT 35673</strain>
    </source>
</reference>
<feature type="region of interest" description="Disordered" evidence="1">
    <location>
        <begin position="1"/>
        <end position="20"/>
    </location>
</feature>
<dbReference type="Proteomes" id="UP001147695">
    <property type="component" value="Unassembled WGS sequence"/>
</dbReference>
<name>A0A9W9QBA9_PENBR</name>
<comment type="caution">
    <text evidence="2">The sequence shown here is derived from an EMBL/GenBank/DDBJ whole genome shotgun (WGS) entry which is preliminary data.</text>
</comment>
<reference evidence="2" key="2">
    <citation type="journal article" date="2023" name="IMA Fungus">
        <title>Comparative genomic study of the Penicillium genus elucidates a diverse pangenome and 15 lateral gene transfer events.</title>
        <authorList>
            <person name="Petersen C."/>
            <person name="Sorensen T."/>
            <person name="Nielsen M.R."/>
            <person name="Sondergaard T.E."/>
            <person name="Sorensen J.L."/>
            <person name="Fitzpatrick D.A."/>
            <person name="Frisvad J.C."/>
            <person name="Nielsen K.L."/>
        </authorList>
    </citation>
    <scope>NUCLEOTIDE SEQUENCE</scope>
    <source>
        <strain evidence="2">IBT 35673</strain>
    </source>
</reference>
<protein>
    <submittedName>
        <fullName evidence="2">Amino acid/polyamine transporter I</fullName>
    </submittedName>
</protein>
<evidence type="ECO:0000313" key="3">
    <source>
        <dbReference type="Proteomes" id="UP001147695"/>
    </source>
</evidence>
<evidence type="ECO:0000313" key="2">
    <source>
        <dbReference type="EMBL" id="KAJ5328898.1"/>
    </source>
</evidence>